<feature type="compositionally biased region" description="Basic and acidic residues" evidence="1">
    <location>
        <begin position="660"/>
        <end position="678"/>
    </location>
</feature>
<feature type="compositionally biased region" description="Low complexity" evidence="1">
    <location>
        <begin position="270"/>
        <end position="279"/>
    </location>
</feature>
<feature type="compositionally biased region" description="Basic and acidic residues" evidence="1">
    <location>
        <begin position="138"/>
        <end position="155"/>
    </location>
</feature>
<keyword evidence="3" id="KW-1185">Reference proteome</keyword>
<evidence type="ECO:0000256" key="1">
    <source>
        <dbReference type="SAM" id="MobiDB-lite"/>
    </source>
</evidence>
<evidence type="ECO:0000313" key="2">
    <source>
        <dbReference type="EMBL" id="OEH76308.1"/>
    </source>
</evidence>
<comment type="caution">
    <text evidence="2">The sequence shown here is derived from an EMBL/GenBank/DDBJ whole genome shotgun (WGS) entry which is preliminary data.</text>
</comment>
<proteinExistence type="predicted"/>
<dbReference type="InParanoid" id="A0A1D3CYP1"/>
<feature type="compositionally biased region" description="Basic and acidic residues" evidence="1">
    <location>
        <begin position="38"/>
        <end position="55"/>
    </location>
</feature>
<feature type="compositionally biased region" description="Polar residues" evidence="1">
    <location>
        <begin position="470"/>
        <end position="479"/>
    </location>
</feature>
<feature type="compositionally biased region" description="Polar residues" evidence="1">
    <location>
        <begin position="102"/>
        <end position="114"/>
    </location>
</feature>
<evidence type="ECO:0000313" key="3">
    <source>
        <dbReference type="Proteomes" id="UP000095192"/>
    </source>
</evidence>
<reference evidence="2 3" key="1">
    <citation type="journal article" date="2016" name="BMC Genomics">
        <title>Comparative genomics reveals Cyclospora cayetanensis possesses coccidia-like metabolism and invasion components but unique surface antigens.</title>
        <authorList>
            <person name="Liu S."/>
            <person name="Wang L."/>
            <person name="Zheng H."/>
            <person name="Xu Z."/>
            <person name="Roellig D.M."/>
            <person name="Li N."/>
            <person name="Frace M.A."/>
            <person name="Tang K."/>
            <person name="Arrowood M.J."/>
            <person name="Moss D.M."/>
            <person name="Zhang L."/>
            <person name="Feng Y."/>
            <person name="Xiao L."/>
        </authorList>
    </citation>
    <scope>NUCLEOTIDE SEQUENCE [LARGE SCALE GENOMIC DNA]</scope>
    <source>
        <strain evidence="2 3">CHN_HEN01</strain>
    </source>
</reference>
<gene>
    <name evidence="2" type="ORF">cyc_06739</name>
</gene>
<organism evidence="2 3">
    <name type="scientific">Cyclospora cayetanensis</name>
    <dbReference type="NCBI Taxonomy" id="88456"/>
    <lineage>
        <taxon>Eukaryota</taxon>
        <taxon>Sar</taxon>
        <taxon>Alveolata</taxon>
        <taxon>Apicomplexa</taxon>
        <taxon>Conoidasida</taxon>
        <taxon>Coccidia</taxon>
        <taxon>Eucoccidiorida</taxon>
        <taxon>Eimeriorina</taxon>
        <taxon>Eimeriidae</taxon>
        <taxon>Cyclospora</taxon>
    </lineage>
</organism>
<dbReference type="AlphaFoldDB" id="A0A1D3CYP1"/>
<dbReference type="VEuPathDB" id="ToxoDB:cyc_06739"/>
<feature type="compositionally biased region" description="Low complexity" evidence="1">
    <location>
        <begin position="616"/>
        <end position="628"/>
    </location>
</feature>
<name>A0A1D3CYP1_9EIME</name>
<feature type="compositionally biased region" description="Basic residues" evidence="1">
    <location>
        <begin position="1"/>
        <end position="11"/>
    </location>
</feature>
<feature type="compositionally biased region" description="Polar residues" evidence="1">
    <location>
        <begin position="717"/>
        <end position="733"/>
    </location>
</feature>
<feature type="region of interest" description="Disordered" evidence="1">
    <location>
        <begin position="244"/>
        <end position="439"/>
    </location>
</feature>
<feature type="region of interest" description="Disordered" evidence="1">
    <location>
        <begin position="1"/>
        <end position="192"/>
    </location>
</feature>
<dbReference type="VEuPathDB" id="ToxoDB:LOC34622840"/>
<feature type="compositionally biased region" description="Basic residues" evidence="1">
    <location>
        <begin position="64"/>
        <end position="75"/>
    </location>
</feature>
<feature type="compositionally biased region" description="Low complexity" evidence="1">
    <location>
        <begin position="325"/>
        <end position="334"/>
    </location>
</feature>
<feature type="compositionally biased region" description="Basic and acidic residues" evidence="1">
    <location>
        <begin position="600"/>
        <end position="609"/>
    </location>
</feature>
<feature type="compositionally biased region" description="Basic and acidic residues" evidence="1">
    <location>
        <begin position="638"/>
        <end position="650"/>
    </location>
</feature>
<dbReference type="EMBL" id="JROU02001489">
    <property type="protein sequence ID" value="OEH76308.1"/>
    <property type="molecule type" value="Genomic_DNA"/>
</dbReference>
<protein>
    <submittedName>
        <fullName evidence="2">Uncharacterized protein</fullName>
    </submittedName>
</protein>
<feature type="region of interest" description="Disordered" evidence="1">
    <location>
        <begin position="591"/>
        <end position="757"/>
    </location>
</feature>
<feature type="compositionally biased region" description="Low complexity" evidence="1">
    <location>
        <begin position="414"/>
        <end position="432"/>
    </location>
</feature>
<accession>A0A1D3CYP1</accession>
<dbReference type="Proteomes" id="UP000095192">
    <property type="component" value="Unassembled WGS sequence"/>
</dbReference>
<sequence>MRSRRRSRLFARRAAAAGEREVSVLPSRAQEAAAGAEPESRSISRAALLEDERRSTRGLPPPPKSRRSRLYRHPAQRWEAGGGPLPSLALPFQSSGHRDSPQQRLPQQQETGDSAETEAASSDGAVSYEGTPQSVRQQRQERQELRHRTHPEEARRRRQRGTLPAVSDSDESLDTSAVVTSGAAKGPPPHFEATACIRRSGVTAAAAGDPAEGAVVFLPSERRGKAQAETGGDSLESAAHVNLLDNKPQGPLSTGVLPPGAATSRLEDLAAQSAPSPAAESLTPPDASQTLGVFEEWREADDDGVPQLDAAAEEAWRSDAEAQTPPQQLQQGQLEEGDRDAEGDRDQQQLSAQKEASQPALEAARDEENPADTAVSTEDTDGRGYQTGSVTSPGGAARRLDTGALVIPPQPPHASDAAAAVAASEEVGETVSTPRAGGAQQQLVEVAVSPVRSVQRGIQTSPERAKPRQSLRNTRGASTRTRRGVPPTQLDRSSPPQLAPTPLRRYPQRTRLKPLLGWMGERIDYDWRGMVEVVRCSNILDLYLQARDVGALPDAALHTADPEKLIRRMLKQQQLVVASKEAKAALALEDQQQQRQHGLKAVEKAAESSRKRKSSKASLGSAAGSSSSPRIRPKQRARREDSFSRQERGNSRKSGKARKGKDLLKGKAFLKKKEEKKKGGNKTRKSLPSTRADSQRIAVEEPSSNSSPSSKSIRSDQVATGESASPQLSPSEGSRSRDTTPEQPSGSAERPKLDGKTLIRQEECSWRGIGPGDAMQLAVVRQGRRLVSCKLRLKAGFVKGPDNTQKKEIFGVVLSGGPLVLTVQGEDSDLLCGAFFQVAPHETWSLRNDQQDGGYAEIYIACVLLDAPTD</sequence>
<feature type="compositionally biased region" description="Low complexity" evidence="1">
    <location>
        <begin position="703"/>
        <end position="712"/>
    </location>
</feature>
<feature type="region of interest" description="Disordered" evidence="1">
    <location>
        <begin position="451"/>
        <end position="505"/>
    </location>
</feature>